<evidence type="ECO:0000313" key="3">
    <source>
        <dbReference type="Proteomes" id="UP000028007"/>
    </source>
</evidence>
<evidence type="ECO:0000313" key="2">
    <source>
        <dbReference type="EMBL" id="KEQ30976.1"/>
    </source>
</evidence>
<evidence type="ECO:0000256" key="1">
    <source>
        <dbReference type="SAM" id="Phobius"/>
    </source>
</evidence>
<gene>
    <name evidence="2" type="ORF">N180_08840</name>
</gene>
<dbReference type="OrthoDB" id="1496025at2"/>
<dbReference type="RefSeq" id="WP_037438655.1">
    <property type="nucleotide sequence ID" value="NZ_JNFF01000022.1"/>
</dbReference>
<keyword evidence="3" id="KW-1185">Reference proteome</keyword>
<keyword evidence="1" id="KW-0472">Membrane</keyword>
<sequence>MKDMKFDTEPLYPILQKYGKDQPSAQFSKRLKYITFQSYKVKYSVVYKKEERLGKWIIAMVIVSCLLIIYQMNPFQLVAGMMISCSAFVLGIFVVILILKKTMQNKFTYISTN</sequence>
<comment type="caution">
    <text evidence="2">The sequence shown here is derived from an EMBL/GenBank/DDBJ whole genome shotgun (WGS) entry which is preliminary data.</text>
</comment>
<dbReference type="EMBL" id="JNFF01000022">
    <property type="protein sequence ID" value="KEQ30976.1"/>
    <property type="molecule type" value="Genomic_DNA"/>
</dbReference>
<reference evidence="2 3" key="1">
    <citation type="journal article" date="1992" name="Int. J. Syst. Bacteriol.">
        <title>Sphingobacterium antarcticus sp. nov. a Psychrotrophic Bacterium from the Soils of Schirmacher Oasis, Antarctica.</title>
        <authorList>
            <person name="Shivaji S."/>
            <person name="Ray M.K."/>
            <person name="Rao N.S."/>
            <person name="Saiserr L."/>
            <person name="Jagannadham M.V."/>
            <person name="Kumar G.S."/>
            <person name="Reddy G."/>
            <person name="Bhargava P.M."/>
        </authorList>
    </citation>
    <scope>NUCLEOTIDE SEQUENCE [LARGE SCALE GENOMIC DNA]</scope>
    <source>
        <strain evidence="2 3">4BY</strain>
    </source>
</reference>
<feature type="transmembrane region" description="Helical" evidence="1">
    <location>
        <begin position="78"/>
        <end position="99"/>
    </location>
</feature>
<keyword evidence="1" id="KW-0812">Transmembrane</keyword>
<organism evidence="2 3">
    <name type="scientific">Pedobacter antarcticus 4BY</name>
    <dbReference type="NCBI Taxonomy" id="1358423"/>
    <lineage>
        <taxon>Bacteria</taxon>
        <taxon>Pseudomonadati</taxon>
        <taxon>Bacteroidota</taxon>
        <taxon>Sphingobacteriia</taxon>
        <taxon>Sphingobacteriales</taxon>
        <taxon>Sphingobacteriaceae</taxon>
        <taxon>Pedobacter</taxon>
    </lineage>
</organism>
<name>A0A081PJV3_9SPHI</name>
<protein>
    <submittedName>
        <fullName evidence="2">Uncharacterized protein</fullName>
    </submittedName>
</protein>
<dbReference type="Proteomes" id="UP000028007">
    <property type="component" value="Unassembled WGS sequence"/>
</dbReference>
<accession>A0A081PJV3</accession>
<proteinExistence type="predicted"/>
<keyword evidence="1" id="KW-1133">Transmembrane helix</keyword>
<feature type="transmembrane region" description="Helical" evidence="1">
    <location>
        <begin position="53"/>
        <end position="72"/>
    </location>
</feature>
<dbReference type="AlphaFoldDB" id="A0A081PJV3"/>